<name>A0A9X1FNT7_9FLAO</name>
<dbReference type="AlphaFoldDB" id="A0A9X1FNT7"/>
<evidence type="ECO:0000313" key="2">
    <source>
        <dbReference type="Proteomes" id="UP001138686"/>
    </source>
</evidence>
<evidence type="ECO:0000313" key="1">
    <source>
        <dbReference type="EMBL" id="MBW2937929.1"/>
    </source>
</evidence>
<dbReference type="Proteomes" id="UP001138686">
    <property type="component" value="Unassembled WGS sequence"/>
</dbReference>
<sequence length="158" mass="18347">MTMSQQLANRFREVVLDGKWVSNTNFKDQLENLPFEKVIKRKGSLNSIAVLSQHIHYYIAGVKNVLEGGTLDIKDAYSFDFPPMETQVQWETFLNKLWADAEAFALLVEQLPNSKLAESFVDKRYGTYQRNIDGIIEHCYYHLGQIVLIKKMLSEKER</sequence>
<comment type="caution">
    <text evidence="1">The sequence shown here is derived from an EMBL/GenBank/DDBJ whole genome shotgun (WGS) entry which is preliminary data.</text>
</comment>
<reference evidence="1" key="1">
    <citation type="submission" date="2021-07" db="EMBL/GenBank/DDBJ databases">
        <title>Aureisphaera sp. CAU 1614 isolated from sea sediment.</title>
        <authorList>
            <person name="Kim W."/>
        </authorList>
    </citation>
    <scope>NUCLEOTIDE SEQUENCE</scope>
    <source>
        <strain evidence="1">CAU 1614</strain>
    </source>
</reference>
<accession>A0A9X1FNT7</accession>
<keyword evidence="2" id="KW-1185">Reference proteome</keyword>
<proteinExistence type="predicted"/>
<protein>
    <submittedName>
        <fullName evidence="1">DUF1572 domain-containing protein</fullName>
    </submittedName>
</protein>
<organism evidence="1 2">
    <name type="scientific">Halomarinibacterium sedimenti</name>
    <dbReference type="NCBI Taxonomy" id="2857106"/>
    <lineage>
        <taxon>Bacteria</taxon>
        <taxon>Pseudomonadati</taxon>
        <taxon>Bacteroidota</taxon>
        <taxon>Flavobacteriia</taxon>
        <taxon>Flavobacteriales</taxon>
        <taxon>Flavobacteriaceae</taxon>
        <taxon>Halomarinibacterium</taxon>
    </lineage>
</organism>
<gene>
    <name evidence="1" type="ORF">KXJ69_07420</name>
</gene>
<dbReference type="EMBL" id="JAHWDP010000003">
    <property type="protein sequence ID" value="MBW2937929.1"/>
    <property type="molecule type" value="Genomic_DNA"/>
</dbReference>